<accession>A0A6V1PZ69</accession>
<dbReference type="PRINTS" id="PR00597">
    <property type="entry name" value="GELSOLIN"/>
</dbReference>
<keyword evidence="4" id="KW-0009">Actin-binding</keyword>
<evidence type="ECO:0000256" key="3">
    <source>
        <dbReference type="ARBA" id="ARBA00022737"/>
    </source>
</evidence>
<evidence type="ECO:0000256" key="2">
    <source>
        <dbReference type="ARBA" id="ARBA00022467"/>
    </source>
</evidence>
<evidence type="ECO:0000313" key="7">
    <source>
        <dbReference type="EMBL" id="CAE0631114.1"/>
    </source>
</evidence>
<comment type="similarity">
    <text evidence="1">Belongs to the villin/gelsolin family.</text>
</comment>
<organism evidence="7">
    <name type="scientific">Heterosigma akashiwo</name>
    <name type="common">Chromophytic alga</name>
    <name type="synonym">Heterosigma carterae</name>
    <dbReference type="NCBI Taxonomy" id="2829"/>
    <lineage>
        <taxon>Eukaryota</taxon>
        <taxon>Sar</taxon>
        <taxon>Stramenopiles</taxon>
        <taxon>Ochrophyta</taxon>
        <taxon>Raphidophyceae</taxon>
        <taxon>Chattonellales</taxon>
        <taxon>Chattonellaceae</taxon>
        <taxon>Heterosigma</taxon>
    </lineage>
</organism>
<proteinExistence type="inferred from homology"/>
<dbReference type="GO" id="GO:0007010">
    <property type="term" value="P:cytoskeleton organization"/>
    <property type="evidence" value="ECO:0007669"/>
    <property type="project" value="InterPro"/>
</dbReference>
<feature type="compositionally biased region" description="Pro residues" evidence="5">
    <location>
        <begin position="750"/>
        <end position="765"/>
    </location>
</feature>
<dbReference type="InterPro" id="IPR029006">
    <property type="entry name" value="ADF-H/Gelsolin-like_dom_sf"/>
</dbReference>
<dbReference type="SUPFAM" id="SSF47050">
    <property type="entry name" value="VHP, Villin headpiece domain"/>
    <property type="match status" value="1"/>
</dbReference>
<dbReference type="PANTHER" id="PTHR11977">
    <property type="entry name" value="VILLIN"/>
    <property type="match status" value="1"/>
</dbReference>
<dbReference type="EMBL" id="HBIU01020954">
    <property type="protein sequence ID" value="CAE0631115.1"/>
    <property type="molecule type" value="Transcribed_RNA"/>
</dbReference>
<evidence type="ECO:0000256" key="4">
    <source>
        <dbReference type="ARBA" id="ARBA00023203"/>
    </source>
</evidence>
<name>A0A6V1PZ69_HETAK</name>
<feature type="region of interest" description="Disordered" evidence="5">
    <location>
        <begin position="736"/>
        <end position="811"/>
    </location>
</feature>
<keyword evidence="3" id="KW-0677">Repeat</keyword>
<protein>
    <recommendedName>
        <fullName evidence="6">HP domain-containing protein</fullName>
    </recommendedName>
</protein>
<dbReference type="SMART" id="SM00262">
    <property type="entry name" value="GEL"/>
    <property type="match status" value="6"/>
</dbReference>
<dbReference type="InterPro" id="IPR007122">
    <property type="entry name" value="Villin/Gelsolin"/>
</dbReference>
<dbReference type="SUPFAM" id="SSF55753">
    <property type="entry name" value="Actin depolymerizing proteins"/>
    <property type="match status" value="6"/>
</dbReference>
<feature type="compositionally biased region" description="Low complexity" evidence="5">
    <location>
        <begin position="794"/>
        <end position="811"/>
    </location>
</feature>
<dbReference type="EMBL" id="HBIU01020953">
    <property type="protein sequence ID" value="CAE0631114.1"/>
    <property type="molecule type" value="Transcribed_RNA"/>
</dbReference>
<dbReference type="InterPro" id="IPR036886">
    <property type="entry name" value="Villin_headpiece_dom_sf"/>
</dbReference>
<dbReference type="InterPro" id="IPR003128">
    <property type="entry name" value="Villin_headpiece"/>
</dbReference>
<dbReference type="Pfam" id="PF02209">
    <property type="entry name" value="VHP"/>
    <property type="match status" value="1"/>
</dbReference>
<dbReference type="GO" id="GO:0051015">
    <property type="term" value="F:actin filament binding"/>
    <property type="evidence" value="ECO:0007669"/>
    <property type="project" value="InterPro"/>
</dbReference>
<dbReference type="CDD" id="cd11293">
    <property type="entry name" value="gelsolin_S4_like"/>
    <property type="match status" value="1"/>
</dbReference>
<evidence type="ECO:0000259" key="6">
    <source>
        <dbReference type="PROSITE" id="PS51089"/>
    </source>
</evidence>
<evidence type="ECO:0000256" key="5">
    <source>
        <dbReference type="SAM" id="MobiDB-lite"/>
    </source>
</evidence>
<reference evidence="7" key="1">
    <citation type="submission" date="2021-01" db="EMBL/GenBank/DDBJ databases">
        <authorList>
            <person name="Corre E."/>
            <person name="Pelletier E."/>
            <person name="Niang G."/>
            <person name="Scheremetjew M."/>
            <person name="Finn R."/>
            <person name="Kale V."/>
            <person name="Holt S."/>
            <person name="Cochrane G."/>
            <person name="Meng A."/>
            <person name="Brown T."/>
            <person name="Cohen L."/>
        </authorList>
    </citation>
    <scope>NUCLEOTIDE SEQUENCE</scope>
    <source>
        <strain evidence="7">CCMP3107</strain>
    </source>
</reference>
<keyword evidence="2" id="KW-0117">Actin capping</keyword>
<dbReference type="GO" id="GO:0051693">
    <property type="term" value="P:actin filament capping"/>
    <property type="evidence" value="ECO:0007669"/>
    <property type="project" value="UniProtKB-KW"/>
</dbReference>
<dbReference type="SMART" id="SM00153">
    <property type="entry name" value="VHP"/>
    <property type="match status" value="1"/>
</dbReference>
<evidence type="ECO:0000313" key="8">
    <source>
        <dbReference type="EMBL" id="CAE0631115.1"/>
    </source>
</evidence>
<dbReference type="CDD" id="cd11290">
    <property type="entry name" value="gelsolin_S1_like"/>
    <property type="match status" value="1"/>
</dbReference>
<feature type="domain" description="HP" evidence="6">
    <location>
        <begin position="814"/>
        <end position="875"/>
    </location>
</feature>
<dbReference type="Gene3D" id="3.40.20.10">
    <property type="entry name" value="Severin"/>
    <property type="match status" value="6"/>
</dbReference>
<dbReference type="Gene3D" id="1.10.950.10">
    <property type="entry name" value="Villin headpiece domain"/>
    <property type="match status" value="1"/>
</dbReference>
<dbReference type="Pfam" id="PF00626">
    <property type="entry name" value="Gelsolin"/>
    <property type="match status" value="5"/>
</dbReference>
<dbReference type="PROSITE" id="PS51089">
    <property type="entry name" value="HP"/>
    <property type="match status" value="1"/>
</dbReference>
<dbReference type="FunFam" id="3.40.20.10:FF:000005">
    <property type="entry name" value="Gelsolin"/>
    <property type="match status" value="1"/>
</dbReference>
<dbReference type="InterPro" id="IPR007123">
    <property type="entry name" value="Gelsolin-like_dom"/>
</dbReference>
<evidence type="ECO:0000256" key="1">
    <source>
        <dbReference type="ARBA" id="ARBA00008418"/>
    </source>
</evidence>
<dbReference type="AlphaFoldDB" id="A0A6V1PZ69"/>
<dbReference type="CDD" id="cd11291">
    <property type="entry name" value="gelsolin_S6_like"/>
    <property type="match status" value="1"/>
</dbReference>
<gene>
    <name evidence="7" type="ORF">HAKA00212_LOCUS9815</name>
    <name evidence="8" type="ORF">HAKA00212_LOCUS9816</name>
</gene>
<sequence>MADAAFNGAGQSPGLEGWRIENMQPVKLEKVDGTFFSGDSYIILSTSGDGARKQWNLHFWLGKDTSQDEAGVAAYKAVELDQALGDAPVQYREVQGRESPQFLALFRRTGGLSYREGGVASGFTHVDRAAEVAARLLMVKGKRCPRVTEVPRAAASLNLNDVFVLDAGEKILVWEGPGANRQEKAAALAAAQRLRDGARGGRAQLIFVKDDPQTDEFWGPLGGYMEVTDEGLRDTVVEQNAWAATTVERLTVDGSDQIQATPVEVDPSGLDRAILDSGAVLAIETPEQTFLWVGKAAPDGPRRHAMPWAQARLQELGRPASTLVTRLPQNSETAEFKALFAQWEAPVVFDFGNKPSTGVARVEEHDIDMEALHRRKQLDETPVDDGSGSQQVWIIQDHEKVEWPREKYGEFYSSDSFIVLYTYQQNGKDKYIIYFWLGRGSAQHEQGAAALLAVDLDQALGDAPVQCRVAEGHEPSHFKQLWHGNMVVHDGNWADRAAREGAAALYQVKGTTQTNAAARQVPATAASLNSGDCFVLVGAGGAAATVWEGRGASQEEKACAASVGARLLGRRGGGGGGGGSPSVVAEGQEAAGFWAALGGKGPYAEAREGEQLSRDPRLFECSNKTGAFEVEEIPAFAQDDLHRDDVYLLDCYSAVYVWVGDEANEQERARSLQTAEDYVTSARDGRPARCPITSLAPGNEPSFFTQHFAGWDPAYFSQPAFVDPYEVKLAALRQEQANEPQAAPWARQTPIPPPAQPASPPPAEPAKPQSPIDRLGSALGGMFGRSSSGGGGSPRSAQAAAPAPAPAPAAAVPAVPGQFYSYEQLRDKLVDVPPQEREQYLSDTDFQEVFGVTRNEFNALAKWKQQNLKKQKGLF</sequence>
<dbReference type="PANTHER" id="PTHR11977:SF51">
    <property type="entry name" value="PROTEIN FLIGHTLESS-1 HOMOLOG"/>
    <property type="match status" value="1"/>
</dbReference>
<feature type="compositionally biased region" description="Gly residues" evidence="5">
    <location>
        <begin position="778"/>
        <end position="793"/>
    </location>
</feature>